<sequence length="290" mass="31833">MSLSPELAPAALQLKSSSDQRSQKLPDDVITMSSNGPPRSHWIRWEGKGNNYAYLVVDDKSKDAVIIDPANPPEVLPVLKQQVDSGAIKLTSIINTHHHWDHAGGNEEMLKTYSVPVIGGKDCAKVSKTPKHGETFSIGDSIKVKALHTPCHTQDSICYFFQDGDDKAVFTGDTLFIGGCGRFFEGTAQEMDKALNETLAALPDDTKVYPGHEYTKGNVKFAVQVSQDDAVKKLEKFANENKQTQGKFTIGDEKKHNVFMRLDDPVVQKATGKSGKVDVMGALREMKNNS</sequence>
<reference evidence="1" key="1">
    <citation type="submission" date="2024-02" db="EMBL/GenBank/DDBJ databases">
        <title>Metagenome Assembled Genome of Zalaria obscura JY119.</title>
        <authorList>
            <person name="Vighnesh L."/>
            <person name="Jagadeeshwari U."/>
            <person name="Venkata Ramana C."/>
            <person name="Sasikala C."/>
        </authorList>
    </citation>
    <scope>NUCLEOTIDE SEQUENCE</scope>
    <source>
        <strain evidence="1">JY119</strain>
    </source>
</reference>
<evidence type="ECO:0000313" key="1">
    <source>
        <dbReference type="EMBL" id="KAK8219960.1"/>
    </source>
</evidence>
<protein>
    <submittedName>
        <fullName evidence="1">Cytoplasmic glyoxalase II</fullName>
        <ecNumber evidence="1">3.1.2.6</ecNumber>
    </submittedName>
</protein>
<dbReference type="EC" id="3.1.2.6" evidence="1"/>
<name>A0ACC3SN69_9PEZI</name>
<dbReference type="Proteomes" id="UP001320706">
    <property type="component" value="Unassembled WGS sequence"/>
</dbReference>
<comment type="caution">
    <text evidence="1">The sequence shown here is derived from an EMBL/GenBank/DDBJ whole genome shotgun (WGS) entry which is preliminary data.</text>
</comment>
<accession>A0ACC3SN69</accession>
<keyword evidence="2" id="KW-1185">Reference proteome</keyword>
<organism evidence="1 2">
    <name type="scientific">Zalaria obscura</name>
    <dbReference type="NCBI Taxonomy" id="2024903"/>
    <lineage>
        <taxon>Eukaryota</taxon>
        <taxon>Fungi</taxon>
        <taxon>Dikarya</taxon>
        <taxon>Ascomycota</taxon>
        <taxon>Pezizomycotina</taxon>
        <taxon>Dothideomycetes</taxon>
        <taxon>Dothideomycetidae</taxon>
        <taxon>Dothideales</taxon>
        <taxon>Zalariaceae</taxon>
        <taxon>Zalaria</taxon>
    </lineage>
</organism>
<proteinExistence type="predicted"/>
<keyword evidence="1" id="KW-0378">Hydrolase</keyword>
<dbReference type="EMBL" id="JAMKPW020000002">
    <property type="protein sequence ID" value="KAK8219960.1"/>
    <property type="molecule type" value="Genomic_DNA"/>
</dbReference>
<evidence type="ECO:0000313" key="2">
    <source>
        <dbReference type="Proteomes" id="UP001320706"/>
    </source>
</evidence>
<gene>
    <name evidence="1" type="primary">GLO2</name>
    <name evidence="1" type="ORF">M8818_000375</name>
</gene>